<reference evidence="1" key="1">
    <citation type="submission" date="2021-06" db="EMBL/GenBank/DDBJ databases">
        <authorList>
            <person name="Kallberg Y."/>
            <person name="Tangrot J."/>
            <person name="Rosling A."/>
        </authorList>
    </citation>
    <scope>NUCLEOTIDE SEQUENCE</scope>
    <source>
        <strain evidence="1">MA461A</strain>
    </source>
</reference>
<keyword evidence="2" id="KW-1185">Reference proteome</keyword>
<organism evidence="1 2">
    <name type="scientific">Racocetra persica</name>
    <dbReference type="NCBI Taxonomy" id="160502"/>
    <lineage>
        <taxon>Eukaryota</taxon>
        <taxon>Fungi</taxon>
        <taxon>Fungi incertae sedis</taxon>
        <taxon>Mucoromycota</taxon>
        <taxon>Glomeromycotina</taxon>
        <taxon>Glomeromycetes</taxon>
        <taxon>Diversisporales</taxon>
        <taxon>Gigasporaceae</taxon>
        <taxon>Racocetra</taxon>
    </lineage>
</organism>
<comment type="caution">
    <text evidence="1">The sequence shown here is derived from an EMBL/GenBank/DDBJ whole genome shotgun (WGS) entry which is preliminary data.</text>
</comment>
<proteinExistence type="predicted"/>
<protein>
    <submittedName>
        <fullName evidence="1">5890_t:CDS:1</fullName>
    </submittedName>
</protein>
<evidence type="ECO:0000313" key="2">
    <source>
        <dbReference type="Proteomes" id="UP000789920"/>
    </source>
</evidence>
<gene>
    <name evidence="1" type="ORF">RPERSI_LOCUS7515</name>
</gene>
<accession>A0ACA9NBT2</accession>
<dbReference type="Proteomes" id="UP000789920">
    <property type="component" value="Unassembled WGS sequence"/>
</dbReference>
<sequence>RHAIVREGGGIRVWYDDYTTIDWIHDYVKERVRVRKIHSVKGVRGYFMKAFDSFQGWFLVFLIGVITAYVAGAVDLAVEWGSGLKEGYCSTDVFKNKSFCCYNSSNTEADQSCNEWVTWSQVFYKDSWWFNYFTYVFVAFCFAVCAAILVKYNSLYATPSLKSSSRSRSGNFNGKKERKSYAAGSGIPEVKTILSGFVIRGFLGVRTLWVKSLTLAMVVTAGMTLGKEGPFVHIACCIGNILSRMFNKYNKNEGKRREILSASAAAGVSVAFAAPIGGVLFSLEEIIDPFGTGKIVMFQVSYDNDWHVFESVSFIILGVLGGVFGAILSKLIALYTKYVRNGTWLKDHPITEVGIVVIITATVNFLTKHTRVPAGIFIPSLLIGACTGRMLGLAVQWLTLTYPDFPIFTSVCDPYKVNDCVNPGVYAMVGAAACLAGVTRMTVSLTVIMFELTGALTYILPIMTAIMIAKWVADGIVKHGLYDLLISLNDHPFLDSKAEYITTAATVDLIQRDTEVIDINQRNTIFDLKTKLNKIVNRGHSDDGFPVVDGTLLVGYIAANELEHALKHVDELPESTECQFGKTEFEISIPNGHDHEHKITNFTAYTDLAPLTVSKNASLEVVLELFKKLGLRYVCVVNCGHYVGVIHKKQLLELNIVVGETW</sequence>
<feature type="non-terminal residue" evidence="1">
    <location>
        <position position="1"/>
    </location>
</feature>
<evidence type="ECO:0000313" key="1">
    <source>
        <dbReference type="EMBL" id="CAG8641817.1"/>
    </source>
</evidence>
<dbReference type="EMBL" id="CAJVQC010012772">
    <property type="protein sequence ID" value="CAG8641817.1"/>
    <property type="molecule type" value="Genomic_DNA"/>
</dbReference>
<name>A0ACA9NBT2_9GLOM</name>